<gene>
    <name evidence="3" type="ORF">IQ266_01190</name>
</gene>
<proteinExistence type="predicted"/>
<keyword evidence="1" id="KW-0472">Membrane</keyword>
<accession>A0A928Z1U1</accession>
<organism evidence="3 4">
    <name type="scientific">Romeriopsis navalis LEGE 11480</name>
    <dbReference type="NCBI Taxonomy" id="2777977"/>
    <lineage>
        <taxon>Bacteria</taxon>
        <taxon>Bacillati</taxon>
        <taxon>Cyanobacteriota</taxon>
        <taxon>Cyanophyceae</taxon>
        <taxon>Leptolyngbyales</taxon>
        <taxon>Leptolyngbyaceae</taxon>
        <taxon>Romeriopsis</taxon>
        <taxon>Romeriopsis navalis</taxon>
    </lineage>
</organism>
<feature type="domain" description="Peptidoglycan binding-like" evidence="2">
    <location>
        <begin position="261"/>
        <end position="316"/>
    </location>
</feature>
<feature type="transmembrane region" description="Helical" evidence="1">
    <location>
        <begin position="65"/>
        <end position="86"/>
    </location>
</feature>
<evidence type="ECO:0000313" key="4">
    <source>
        <dbReference type="Proteomes" id="UP000625316"/>
    </source>
</evidence>
<keyword evidence="4" id="KW-1185">Reference proteome</keyword>
<dbReference type="Proteomes" id="UP000625316">
    <property type="component" value="Unassembled WGS sequence"/>
</dbReference>
<dbReference type="InterPro" id="IPR052905">
    <property type="entry name" value="LD-transpeptidase_YkuD-like"/>
</dbReference>
<dbReference type="PANTHER" id="PTHR41533:SF2">
    <property type="entry name" value="BLR7131 PROTEIN"/>
    <property type="match status" value="1"/>
</dbReference>
<feature type="domain" description="Peptidoglycan binding-like" evidence="2">
    <location>
        <begin position="175"/>
        <end position="230"/>
    </location>
</feature>
<name>A0A928Z1U1_9CYAN</name>
<dbReference type="Pfam" id="PF01471">
    <property type="entry name" value="PG_binding_1"/>
    <property type="match status" value="3"/>
</dbReference>
<keyword evidence="1" id="KW-0812">Transmembrane</keyword>
<dbReference type="EMBL" id="JADEXQ010000002">
    <property type="protein sequence ID" value="MBE9028367.1"/>
    <property type="molecule type" value="Genomic_DNA"/>
</dbReference>
<dbReference type="SUPFAM" id="SSF47090">
    <property type="entry name" value="PGBD-like"/>
    <property type="match status" value="3"/>
</dbReference>
<dbReference type="PANTHER" id="PTHR41533">
    <property type="entry name" value="L,D-TRANSPEPTIDASE HI_1667-RELATED"/>
    <property type="match status" value="1"/>
</dbReference>
<evidence type="ECO:0000256" key="1">
    <source>
        <dbReference type="SAM" id="Phobius"/>
    </source>
</evidence>
<dbReference type="InterPro" id="IPR036366">
    <property type="entry name" value="PGBDSf"/>
</dbReference>
<evidence type="ECO:0000259" key="2">
    <source>
        <dbReference type="Pfam" id="PF01471"/>
    </source>
</evidence>
<dbReference type="AlphaFoldDB" id="A0A928Z1U1"/>
<reference evidence="3" key="1">
    <citation type="submission" date="2020-10" db="EMBL/GenBank/DDBJ databases">
        <authorList>
            <person name="Castelo-Branco R."/>
            <person name="Eusebio N."/>
            <person name="Adriana R."/>
            <person name="Vieira A."/>
            <person name="Brugerolle De Fraissinette N."/>
            <person name="Rezende De Castro R."/>
            <person name="Schneider M.P."/>
            <person name="Vasconcelos V."/>
            <person name="Leao P.N."/>
        </authorList>
    </citation>
    <scope>NUCLEOTIDE SEQUENCE</scope>
    <source>
        <strain evidence="3">LEGE 11480</strain>
    </source>
</reference>
<evidence type="ECO:0000313" key="3">
    <source>
        <dbReference type="EMBL" id="MBE9028367.1"/>
    </source>
</evidence>
<feature type="domain" description="Peptidoglycan binding-like" evidence="2">
    <location>
        <begin position="91"/>
        <end position="147"/>
    </location>
</feature>
<dbReference type="RefSeq" id="WP_264323188.1">
    <property type="nucleotide sequence ID" value="NZ_JADEXQ010000002.1"/>
</dbReference>
<sequence length="435" mass="45826">MDQLQCHQQLVQSPGAIAIGKALKYFPEFKNPMDMPAISPVPKSSQSSFAWLGHSKLPAKLLTRLVSLVIGLAIVSMANTAMAAMLRQGASGDAVRDLQNRLTAVQCYDGPVTGYFGPLTHSAVQFCQQRYGIAVDGVVGPQTMAALGQQATPTAQPQTTSPATVASNALQRGSRGAGVVNLQKQLQALGLYNSAIDGDFGPLTEQAVANLQRTNGLSQTGVFGERERQVLASTPIAQPATTATALSGTIGRNQLTIGDAGKDVQKLQAKLKDLSYFDSAATGYYGKLTKLAVQSFQNDQQLPSTGVADNQTLQALGIAQKQPQNTAVVPSQTAQATPFSQSSFTSQPDAIVPTQALTQSLGSAQISEGKRFVVIIPKQNGAQLDAVKKLVPDALEGKSSIGTYIQAGAFSSQNAADQQTRFLQAYGLDARVAYR</sequence>
<dbReference type="Gene3D" id="1.10.101.10">
    <property type="entry name" value="PGBD-like superfamily/PGBD"/>
    <property type="match status" value="3"/>
</dbReference>
<keyword evidence="1" id="KW-1133">Transmembrane helix</keyword>
<dbReference type="InterPro" id="IPR036365">
    <property type="entry name" value="PGBD-like_sf"/>
</dbReference>
<dbReference type="InterPro" id="IPR002477">
    <property type="entry name" value="Peptidoglycan-bd-like"/>
</dbReference>
<comment type="caution">
    <text evidence="3">The sequence shown here is derived from an EMBL/GenBank/DDBJ whole genome shotgun (WGS) entry which is preliminary data.</text>
</comment>
<protein>
    <submittedName>
        <fullName evidence="3">Peptidoglycan-binding protein</fullName>
    </submittedName>
</protein>